<dbReference type="EMBL" id="JAJFAZ020000007">
    <property type="protein sequence ID" value="KAI5316419.1"/>
    <property type="molecule type" value="Genomic_DNA"/>
</dbReference>
<dbReference type="Pfam" id="PF13683">
    <property type="entry name" value="rve_3"/>
    <property type="match status" value="1"/>
</dbReference>
<dbReference type="PANTHER" id="PTHR42648">
    <property type="entry name" value="TRANSPOSASE, PUTATIVE-RELATED"/>
    <property type="match status" value="1"/>
</dbReference>
<dbReference type="InterPro" id="IPR039537">
    <property type="entry name" value="Retrotran_Ty1/copia-like"/>
</dbReference>
<dbReference type="Proteomes" id="UP001054821">
    <property type="component" value="Chromosome 7"/>
</dbReference>
<gene>
    <name evidence="2" type="ORF">L3X38_036126</name>
</gene>
<dbReference type="SUPFAM" id="SSF53098">
    <property type="entry name" value="Ribonuclease H-like"/>
    <property type="match status" value="1"/>
</dbReference>
<dbReference type="Pfam" id="PF25597">
    <property type="entry name" value="SH3_retrovirus"/>
    <property type="match status" value="1"/>
</dbReference>
<accession>A0AAD4YPH5</accession>
<dbReference type="PANTHER" id="PTHR42648:SF28">
    <property type="entry name" value="TRANSPOSON-ENCODED PROTEIN WITH RIBONUCLEASE H-LIKE AND RETROVIRUS ZINC FINGER-LIKE DOMAINS"/>
    <property type="match status" value="1"/>
</dbReference>
<comment type="caution">
    <text evidence="2">The sequence shown here is derived from an EMBL/GenBank/DDBJ whole genome shotgun (WGS) entry which is preliminary data.</text>
</comment>
<feature type="domain" description="Integrase catalytic" evidence="1">
    <location>
        <begin position="1"/>
        <end position="119"/>
    </location>
</feature>
<dbReference type="GO" id="GO:0015074">
    <property type="term" value="P:DNA integration"/>
    <property type="evidence" value="ECO:0007669"/>
    <property type="project" value="InterPro"/>
</dbReference>
<name>A0AAD4YPH5_PRUDU</name>
<dbReference type="InterPro" id="IPR057670">
    <property type="entry name" value="SH3_retrovirus"/>
</dbReference>
<dbReference type="InterPro" id="IPR012337">
    <property type="entry name" value="RNaseH-like_sf"/>
</dbReference>
<dbReference type="InterPro" id="IPR001584">
    <property type="entry name" value="Integrase_cat-core"/>
</dbReference>
<protein>
    <recommendedName>
        <fullName evidence="1">Integrase catalytic domain-containing protein</fullName>
    </recommendedName>
</protein>
<sequence>MFKVFKAEVVNQLNLKIKLVRSYRGGEFYGKFDEAGRNPKFLQQEGIVAQYTNPGTPQQNGVSERRNRTLKDMMRSMMACTNLPIFLWGEVLKTENYVLNRVPTKSVNQIPYEIWNNRKPKLNHLRIWGRKAEAKLYNPMEKKLDSKTTSCFFIGYPERTKGYSFYCPNHTTRFMETERAVFIEEGSDSFEERK</sequence>
<reference evidence="2 3" key="1">
    <citation type="journal article" date="2022" name="G3 (Bethesda)">
        <title>Whole-genome sequence and methylome profiling of the almond [Prunus dulcis (Mill.) D.A. Webb] cultivar 'Nonpareil'.</title>
        <authorList>
            <person name="D'Amico-Willman K.M."/>
            <person name="Ouma W.Z."/>
            <person name="Meulia T."/>
            <person name="Sideli G.M."/>
            <person name="Gradziel T.M."/>
            <person name="Fresnedo-Ramirez J."/>
        </authorList>
    </citation>
    <scope>NUCLEOTIDE SEQUENCE [LARGE SCALE GENOMIC DNA]</scope>
    <source>
        <strain evidence="2">Clone GOH B32 T37-40</strain>
    </source>
</reference>
<dbReference type="PROSITE" id="PS50994">
    <property type="entry name" value="INTEGRASE"/>
    <property type="match status" value="1"/>
</dbReference>
<dbReference type="Gene3D" id="3.30.420.10">
    <property type="entry name" value="Ribonuclease H-like superfamily/Ribonuclease H"/>
    <property type="match status" value="1"/>
</dbReference>
<proteinExistence type="predicted"/>
<evidence type="ECO:0000313" key="2">
    <source>
        <dbReference type="EMBL" id="KAI5316419.1"/>
    </source>
</evidence>
<dbReference type="AlphaFoldDB" id="A0AAD4YPH5"/>
<dbReference type="GO" id="GO:0003676">
    <property type="term" value="F:nucleic acid binding"/>
    <property type="evidence" value="ECO:0007669"/>
    <property type="project" value="InterPro"/>
</dbReference>
<evidence type="ECO:0000313" key="3">
    <source>
        <dbReference type="Proteomes" id="UP001054821"/>
    </source>
</evidence>
<keyword evidence="3" id="KW-1185">Reference proteome</keyword>
<dbReference type="InterPro" id="IPR036397">
    <property type="entry name" value="RNaseH_sf"/>
</dbReference>
<evidence type="ECO:0000259" key="1">
    <source>
        <dbReference type="PROSITE" id="PS50994"/>
    </source>
</evidence>
<organism evidence="2 3">
    <name type="scientific">Prunus dulcis</name>
    <name type="common">Almond</name>
    <name type="synonym">Amygdalus dulcis</name>
    <dbReference type="NCBI Taxonomy" id="3755"/>
    <lineage>
        <taxon>Eukaryota</taxon>
        <taxon>Viridiplantae</taxon>
        <taxon>Streptophyta</taxon>
        <taxon>Embryophyta</taxon>
        <taxon>Tracheophyta</taxon>
        <taxon>Spermatophyta</taxon>
        <taxon>Magnoliopsida</taxon>
        <taxon>eudicotyledons</taxon>
        <taxon>Gunneridae</taxon>
        <taxon>Pentapetalae</taxon>
        <taxon>rosids</taxon>
        <taxon>fabids</taxon>
        <taxon>Rosales</taxon>
        <taxon>Rosaceae</taxon>
        <taxon>Amygdaloideae</taxon>
        <taxon>Amygdaleae</taxon>
        <taxon>Prunus</taxon>
    </lineage>
</organism>